<reference evidence="4 5" key="1">
    <citation type="submission" date="2019-09" db="EMBL/GenBank/DDBJ databases">
        <title>Bird 10,000 Genomes (B10K) Project - Family phase.</title>
        <authorList>
            <person name="Zhang G."/>
        </authorList>
    </citation>
    <scope>NUCLEOTIDE SEQUENCE [LARGE SCALE GENOMIC DNA]</scope>
    <source>
        <strain evidence="4">B10K-DU-029-46</strain>
    </source>
</reference>
<dbReference type="SMART" id="SM00360">
    <property type="entry name" value="RRM"/>
    <property type="match status" value="1"/>
</dbReference>
<feature type="non-terminal residue" evidence="4">
    <location>
        <position position="336"/>
    </location>
</feature>
<accession>A0A7L3LCC2</accession>
<dbReference type="Pfam" id="PF14709">
    <property type="entry name" value="DND1_DSRM"/>
    <property type="match status" value="1"/>
</dbReference>
<name>A0A7L3LCC2_9CHAR</name>
<dbReference type="Proteomes" id="UP000582182">
    <property type="component" value="Unassembled WGS sequence"/>
</dbReference>
<dbReference type="InterPro" id="IPR035979">
    <property type="entry name" value="RBD_domain_sf"/>
</dbReference>
<dbReference type="AlphaFoldDB" id="A0A7L3LCC2"/>
<evidence type="ECO:0000256" key="1">
    <source>
        <dbReference type="ARBA" id="ARBA00022884"/>
    </source>
</evidence>
<dbReference type="Pfam" id="PF00076">
    <property type="entry name" value="RRM_1"/>
    <property type="match status" value="1"/>
</dbReference>
<feature type="domain" description="RRM" evidence="3">
    <location>
        <begin position="57"/>
        <end position="135"/>
    </location>
</feature>
<comment type="caution">
    <text evidence="4">The sequence shown here is derived from an EMBL/GenBank/DDBJ whole genome shotgun (WGS) entry which is preliminary data.</text>
</comment>
<dbReference type="OrthoDB" id="3800936at2759"/>
<dbReference type="SUPFAM" id="SSF54928">
    <property type="entry name" value="RNA-binding domain, RBD"/>
    <property type="match status" value="1"/>
</dbReference>
<keyword evidence="1 2" id="KW-0694">RNA-binding</keyword>
<dbReference type="Gene3D" id="3.30.70.330">
    <property type="match status" value="2"/>
</dbReference>
<dbReference type="InterPro" id="IPR012677">
    <property type="entry name" value="Nucleotide-bd_a/b_plait_sf"/>
</dbReference>
<dbReference type="EMBL" id="VZTY01013320">
    <property type="protein sequence ID" value="NXU51759.1"/>
    <property type="molecule type" value="Genomic_DNA"/>
</dbReference>
<organism evidence="4 5">
    <name type="scientific">Turnix velox</name>
    <name type="common">Little buttonquail</name>
    <dbReference type="NCBI Taxonomy" id="2529409"/>
    <lineage>
        <taxon>Eukaryota</taxon>
        <taxon>Metazoa</taxon>
        <taxon>Chordata</taxon>
        <taxon>Craniata</taxon>
        <taxon>Vertebrata</taxon>
        <taxon>Euteleostomi</taxon>
        <taxon>Archelosauria</taxon>
        <taxon>Archosauria</taxon>
        <taxon>Dinosauria</taxon>
        <taxon>Saurischia</taxon>
        <taxon>Theropoda</taxon>
        <taxon>Coelurosauria</taxon>
        <taxon>Aves</taxon>
        <taxon>Neognathae</taxon>
        <taxon>Neoaves</taxon>
        <taxon>Charadriiformes</taxon>
        <taxon>Turnicidae</taxon>
        <taxon>Turnix</taxon>
    </lineage>
</organism>
<dbReference type="InterPro" id="IPR000504">
    <property type="entry name" value="RRM_dom"/>
</dbReference>
<evidence type="ECO:0000313" key="5">
    <source>
        <dbReference type="Proteomes" id="UP000582182"/>
    </source>
</evidence>
<protein>
    <submittedName>
        <fullName evidence="4">DND1 protein</fullName>
    </submittedName>
</protein>
<evidence type="ECO:0000256" key="2">
    <source>
        <dbReference type="PROSITE-ProRule" id="PRU00176"/>
    </source>
</evidence>
<sequence length="336" mass="37232">QCYLPPQTWTNSINQASKMALLAWMKETGIDLVQVNGQRRYGGPPPGWVGDPPPTGTEVFIGKLPQDLYEDVLIPLFQSVGKLYEFRLMMTFSGLNRGFAYARYASPRAARGAIAAFNNFRVRPGCTIVVCRSTEKCELSVDGLAASINPHQLEAVLQEVTEGLLSFNLYASPCQQRAQLALLKYSSHQAAAVAKKVLIEGHTRLSALKLRVNWMNPSLKEKLKSSKEKLSSSQLQEDTHPGIPEQMSLSPVLWDALERLDTLCQRRYLGSPLFLTKCVQARSDGWLQFWYRVGIPGCPVPFSGFTWVRPAGPGRSGHEEAKVAVALQLLQLLGES</sequence>
<evidence type="ECO:0000259" key="3">
    <source>
        <dbReference type="PROSITE" id="PS50102"/>
    </source>
</evidence>
<proteinExistence type="predicted"/>
<evidence type="ECO:0000313" key="4">
    <source>
        <dbReference type="EMBL" id="NXU51759.1"/>
    </source>
</evidence>
<gene>
    <name evidence="4" type="primary">Dnd1</name>
    <name evidence="4" type="ORF">TURVEL_R07679</name>
</gene>
<keyword evidence="5" id="KW-1185">Reference proteome</keyword>
<dbReference type="GO" id="GO:0003723">
    <property type="term" value="F:RNA binding"/>
    <property type="evidence" value="ECO:0007669"/>
    <property type="project" value="UniProtKB-UniRule"/>
</dbReference>
<dbReference type="PROSITE" id="PS50102">
    <property type="entry name" value="RRM"/>
    <property type="match status" value="1"/>
</dbReference>
<feature type="non-terminal residue" evidence="4">
    <location>
        <position position="1"/>
    </location>
</feature>
<dbReference type="PANTHER" id="PTHR21245">
    <property type="entry name" value="HETEROGENEOUS NUCLEAR RIBONUCLEOPROTEIN"/>
    <property type="match status" value="1"/>
</dbReference>